<comment type="caution">
    <text evidence="2">The sequence shown here is derived from an EMBL/GenBank/DDBJ whole genome shotgun (WGS) entry which is preliminary data.</text>
</comment>
<proteinExistence type="predicted"/>
<dbReference type="PANTHER" id="PTHR36124">
    <property type="match status" value="1"/>
</dbReference>
<accession>A0ABT4MP09</accession>
<evidence type="ECO:0000313" key="3">
    <source>
        <dbReference type="Proteomes" id="UP001067235"/>
    </source>
</evidence>
<name>A0ABT4MP09_GORRU</name>
<dbReference type="InterPro" id="IPR046366">
    <property type="entry name" value="MPAB"/>
</dbReference>
<reference evidence="2" key="1">
    <citation type="submission" date="2022-12" db="EMBL/GenBank/DDBJ databases">
        <authorList>
            <person name="Krivoruchko A.V."/>
            <person name="Elkin A."/>
        </authorList>
    </citation>
    <scope>NUCLEOTIDE SEQUENCE</scope>
    <source>
        <strain evidence="2">IEGM 1388</strain>
    </source>
</reference>
<dbReference type="InterPro" id="IPR018713">
    <property type="entry name" value="MPAB/Lcp_cat_dom"/>
</dbReference>
<protein>
    <submittedName>
        <fullName evidence="2">Oxygenase MpaB family protein</fullName>
    </submittedName>
</protein>
<organism evidence="2 3">
    <name type="scientific">Gordonia rubripertincta</name>
    <name type="common">Rhodococcus corallinus</name>
    <dbReference type="NCBI Taxonomy" id="36822"/>
    <lineage>
        <taxon>Bacteria</taxon>
        <taxon>Bacillati</taxon>
        <taxon>Actinomycetota</taxon>
        <taxon>Actinomycetes</taxon>
        <taxon>Mycobacteriales</taxon>
        <taxon>Gordoniaceae</taxon>
        <taxon>Gordonia</taxon>
    </lineage>
</organism>
<evidence type="ECO:0000313" key="2">
    <source>
        <dbReference type="EMBL" id="MCZ4548574.1"/>
    </source>
</evidence>
<dbReference type="PANTHER" id="PTHR36124:SF1">
    <property type="entry name" value="ER-BOUND OXYGENASE MPAB_MPAB'_RUBBER OXYGENASE CATALYTIC DOMAIN-CONTAINING PROTEIN"/>
    <property type="match status" value="1"/>
</dbReference>
<dbReference type="Proteomes" id="UP001067235">
    <property type="component" value="Unassembled WGS sequence"/>
</dbReference>
<dbReference type="EMBL" id="JAPWIE010000001">
    <property type="protein sequence ID" value="MCZ4548574.1"/>
    <property type="molecule type" value="Genomic_DNA"/>
</dbReference>
<evidence type="ECO:0000259" key="1">
    <source>
        <dbReference type="Pfam" id="PF09995"/>
    </source>
</evidence>
<gene>
    <name evidence="2" type="ORF">O4213_01170</name>
</gene>
<dbReference type="Pfam" id="PF09995">
    <property type="entry name" value="MPAB_Lcp_cat"/>
    <property type="match status" value="1"/>
</dbReference>
<keyword evidence="3" id="KW-1185">Reference proteome</keyword>
<feature type="domain" description="ER-bound oxygenase mpaB/mpaB'/Rubber oxygenase catalytic" evidence="1">
    <location>
        <begin position="34"/>
        <end position="248"/>
    </location>
</feature>
<dbReference type="RefSeq" id="WP_301569055.1">
    <property type="nucleotide sequence ID" value="NZ_JAPWIE010000001.1"/>
</dbReference>
<sequence length="294" mass="33250">MKLRPGHLVSRRINTLDPIADAAEIARLSLVTLHGNPSLTYALFTVAFMKQVAVPTMARILYRRGGGDIMQFPARRNDDTLLFFGQLLDHGPTSPTGRAWIARLNEIHAHFPIRNDDSLYTLSTLALDPHRITSDLAHSPFTTTELEAQWRFWRSVAELQGLDGLPETREALERWARSYEQQEFAPTIEGRAVARSLIEAFADRVLPKHLRPYADHIISAFCPPNLRQVHDLPHPSRPLQLATRVAVATYAGSTPLRLVDLDRSMVNTFGVRKYGEREPSDVGYQRSQREDQPS</sequence>